<accession>A0ABW7AV53</accession>
<sequence length="64" mass="6975">MNHATHDAPACVREIANLLAWCRRLSERGPGNADPAELAAYQQAKHQLLARLTHDTDAGEGGQR</sequence>
<evidence type="ECO:0000313" key="1">
    <source>
        <dbReference type="EMBL" id="MFG1711305.1"/>
    </source>
</evidence>
<organism evidence="1 2">
    <name type="scientific">Nonomuraea marmarensis</name>
    <dbReference type="NCBI Taxonomy" id="3351344"/>
    <lineage>
        <taxon>Bacteria</taxon>
        <taxon>Bacillati</taxon>
        <taxon>Actinomycetota</taxon>
        <taxon>Actinomycetes</taxon>
        <taxon>Streptosporangiales</taxon>
        <taxon>Streptosporangiaceae</taxon>
        <taxon>Nonomuraea</taxon>
    </lineage>
</organism>
<dbReference type="EMBL" id="JBICRM010000090">
    <property type="protein sequence ID" value="MFG1711305.1"/>
    <property type="molecule type" value="Genomic_DNA"/>
</dbReference>
<keyword evidence="2" id="KW-1185">Reference proteome</keyword>
<protein>
    <submittedName>
        <fullName evidence="1">Uncharacterized protein</fullName>
    </submittedName>
</protein>
<gene>
    <name evidence="1" type="ORF">ACFLIM_49980</name>
</gene>
<proteinExistence type="predicted"/>
<comment type="caution">
    <text evidence="1">The sequence shown here is derived from an EMBL/GenBank/DDBJ whole genome shotgun (WGS) entry which is preliminary data.</text>
</comment>
<reference evidence="1 2" key="1">
    <citation type="submission" date="2024-10" db="EMBL/GenBank/DDBJ databases">
        <authorList>
            <person name="Topkara A.R."/>
            <person name="Saygin H."/>
        </authorList>
    </citation>
    <scope>NUCLEOTIDE SEQUENCE [LARGE SCALE GENOMIC DNA]</scope>
    <source>
        <strain evidence="1 2">M3C6</strain>
    </source>
</reference>
<dbReference type="Proteomes" id="UP001603978">
    <property type="component" value="Unassembled WGS sequence"/>
</dbReference>
<name>A0ABW7AV53_9ACTN</name>
<dbReference type="RefSeq" id="WP_393177947.1">
    <property type="nucleotide sequence ID" value="NZ_JBICRM010000090.1"/>
</dbReference>
<evidence type="ECO:0000313" key="2">
    <source>
        <dbReference type="Proteomes" id="UP001603978"/>
    </source>
</evidence>